<dbReference type="RefSeq" id="WP_035122104.1">
    <property type="nucleotide sequence ID" value="NZ_JRNE01000050.1"/>
</dbReference>
<evidence type="ECO:0000313" key="2">
    <source>
        <dbReference type="Proteomes" id="UP000029548"/>
    </source>
</evidence>
<sequence length="107" mass="10804">MSQLSVVPDVLFESARRLRGLVPASVPQVGGVSLLDDADGAAIAPDSGVVRFFTALDAAARAQEGRVAALGRYADGAAGALDWVAGEVGDAEASSSARFGRDGEVMA</sequence>
<accession>A0A095Y405</accession>
<reference evidence="1 2" key="1">
    <citation type="submission" date="2014-07" db="EMBL/GenBank/DDBJ databases">
        <authorList>
            <person name="McCorrison J."/>
            <person name="Sanka R."/>
            <person name="Torralba M."/>
            <person name="Gillis M."/>
            <person name="Haft D.H."/>
            <person name="Methe B."/>
            <person name="Sutton G."/>
            <person name="Nelson K.E."/>
        </authorList>
    </citation>
    <scope>NUCLEOTIDE SEQUENCE [LARGE SCALE GENOMIC DNA]</scope>
    <source>
        <strain evidence="1 2">DNF00450</strain>
    </source>
</reference>
<name>A0A095Y405_9CORY</name>
<evidence type="ECO:0000313" key="1">
    <source>
        <dbReference type="EMBL" id="KGF16766.1"/>
    </source>
</evidence>
<dbReference type="EMBL" id="JRNE01000050">
    <property type="protein sequence ID" value="KGF16766.1"/>
    <property type="molecule type" value="Genomic_DNA"/>
</dbReference>
<proteinExistence type="predicted"/>
<dbReference type="Proteomes" id="UP000029548">
    <property type="component" value="Unassembled WGS sequence"/>
</dbReference>
<protein>
    <submittedName>
        <fullName evidence="1">Uncharacterized protein</fullName>
    </submittedName>
</protein>
<comment type="caution">
    <text evidence="1">The sequence shown here is derived from an EMBL/GenBank/DDBJ whole genome shotgun (WGS) entry which is preliminary data.</text>
</comment>
<organism evidence="1 2">
    <name type="scientific">Corynebacterium freneyi DNF00450</name>
    <dbReference type="NCBI Taxonomy" id="1287475"/>
    <lineage>
        <taxon>Bacteria</taxon>
        <taxon>Bacillati</taxon>
        <taxon>Actinomycetota</taxon>
        <taxon>Actinomycetes</taxon>
        <taxon>Mycobacteriales</taxon>
        <taxon>Corynebacteriaceae</taxon>
        <taxon>Corynebacterium</taxon>
    </lineage>
</organism>
<gene>
    <name evidence="1" type="ORF">HMPREF1650_06680</name>
</gene>
<dbReference type="AlphaFoldDB" id="A0A095Y405"/>